<comment type="caution">
    <text evidence="1">The sequence shown here is derived from an EMBL/GenBank/DDBJ whole genome shotgun (WGS) entry which is preliminary data.</text>
</comment>
<evidence type="ECO:0000313" key="2">
    <source>
        <dbReference type="Proteomes" id="UP001173578"/>
    </source>
</evidence>
<dbReference type="AlphaFoldDB" id="A0AAW7DF59"/>
<proteinExistence type="predicted"/>
<evidence type="ECO:0000313" key="1">
    <source>
        <dbReference type="EMBL" id="MDM1550639.1"/>
    </source>
</evidence>
<reference evidence="1" key="1">
    <citation type="submission" date="2020-06" db="EMBL/GenBank/DDBJ databases">
        <authorList>
            <person name="Dong N."/>
        </authorList>
    </citation>
    <scope>NUCLEOTIDE SEQUENCE</scope>
    <source>
        <strain evidence="1">210</strain>
    </source>
</reference>
<accession>A0AAW7DF59</accession>
<dbReference type="RefSeq" id="WP_286485323.1">
    <property type="nucleotide sequence ID" value="NZ_JACALR010000002.1"/>
</dbReference>
<gene>
    <name evidence="1" type="ORF">HX095_05375</name>
</gene>
<protein>
    <submittedName>
        <fullName evidence="1">Uncharacterized protein</fullName>
    </submittedName>
</protein>
<organism evidence="1 2">
    <name type="scientific">Empedobacter falsenii</name>
    <dbReference type="NCBI Taxonomy" id="343874"/>
    <lineage>
        <taxon>Bacteria</taxon>
        <taxon>Pseudomonadati</taxon>
        <taxon>Bacteroidota</taxon>
        <taxon>Flavobacteriia</taxon>
        <taxon>Flavobacteriales</taxon>
        <taxon>Weeksellaceae</taxon>
        <taxon>Empedobacter</taxon>
    </lineage>
</organism>
<sequence length="136" mass="16189">MKNNKLNTVLSLSNLKISELEDLKKYIDFNLEPRFLYDKFLIFSDERYQIWSHQYIRNLECNVLSYKDFKTIHFKNYNVIDQLKELNIEQIVVECIDNAKSLGYLGSFAKCGVIILNDKEQVIVSVDIKRENYHNE</sequence>
<dbReference type="Proteomes" id="UP001173578">
    <property type="component" value="Unassembled WGS sequence"/>
</dbReference>
<dbReference type="EMBL" id="JACALR010000002">
    <property type="protein sequence ID" value="MDM1550639.1"/>
    <property type="molecule type" value="Genomic_DNA"/>
</dbReference>
<name>A0AAW7DF59_9FLAO</name>
<reference evidence="1" key="2">
    <citation type="journal article" date="2022" name="Sci. Total Environ.">
        <title>Prevalence, transmission, and molecular epidemiology of tet(X)-positive bacteria among humans, animals, and environmental niches in China: An epidemiological, and genomic-based study.</title>
        <authorList>
            <person name="Dong N."/>
            <person name="Zeng Y."/>
            <person name="Cai C."/>
            <person name="Sun C."/>
            <person name="Lu J."/>
            <person name="Liu C."/>
            <person name="Zhou H."/>
            <person name="Sun Q."/>
            <person name="Shu L."/>
            <person name="Wang H."/>
            <person name="Wang Y."/>
            <person name="Wang S."/>
            <person name="Wu C."/>
            <person name="Chan E.W."/>
            <person name="Chen G."/>
            <person name="Shen Z."/>
            <person name="Chen S."/>
            <person name="Zhang R."/>
        </authorList>
    </citation>
    <scope>NUCLEOTIDE SEQUENCE</scope>
    <source>
        <strain evidence="1">210</strain>
    </source>
</reference>